<evidence type="ECO:0000313" key="4">
    <source>
        <dbReference type="Proteomes" id="UP001278188"/>
    </source>
</evidence>
<reference evidence="1" key="2">
    <citation type="journal article" date="2019" name="J. Microbiol.">
        <title>Acinetobacter chinensis, a novel Acinetobacter species, carrying blaNDM-1, recovered from hospital sewage.</title>
        <authorList>
            <person name="Hu Y."/>
            <person name="Feng Y."/>
            <person name="Qin J."/>
            <person name="Zhang X."/>
            <person name="Zong Z."/>
        </authorList>
    </citation>
    <scope>NUCLEOTIDE SEQUENCE</scope>
    <source>
        <strain evidence="1">WCHAc010005</strain>
    </source>
</reference>
<name>A0A3B7M2G5_9GAMM</name>
<dbReference type="AlphaFoldDB" id="A0A3B7M2G5"/>
<proteinExistence type="predicted"/>
<evidence type="ECO:0000313" key="2">
    <source>
        <dbReference type="EMBL" id="MDV2468882.1"/>
    </source>
</evidence>
<evidence type="ECO:0000313" key="3">
    <source>
        <dbReference type="Proteomes" id="UP000263753"/>
    </source>
</evidence>
<keyword evidence="4" id="KW-1185">Reference proteome</keyword>
<protein>
    <submittedName>
        <fullName evidence="1">Uncharacterized protein</fullName>
    </submittedName>
</protein>
<gene>
    <name evidence="1" type="ORF">CDG60_09750</name>
    <name evidence="2" type="ORF">QR674_07785</name>
</gene>
<dbReference type="EMBL" id="JASVDY010000002">
    <property type="protein sequence ID" value="MDV2468882.1"/>
    <property type="molecule type" value="Genomic_DNA"/>
</dbReference>
<organism evidence="1 3">
    <name type="scientific">Acinetobacter chinensis</name>
    <dbReference type="NCBI Taxonomy" id="2004650"/>
    <lineage>
        <taxon>Bacteria</taxon>
        <taxon>Pseudomonadati</taxon>
        <taxon>Pseudomonadota</taxon>
        <taxon>Gammaproteobacteria</taxon>
        <taxon>Moraxellales</taxon>
        <taxon>Moraxellaceae</taxon>
        <taxon>Acinetobacter</taxon>
    </lineage>
</organism>
<dbReference type="EMBL" id="CP032134">
    <property type="protein sequence ID" value="AXY56823.1"/>
    <property type="molecule type" value="Genomic_DNA"/>
</dbReference>
<dbReference type="RefSeq" id="WP_087514143.1">
    <property type="nucleotide sequence ID" value="NZ_CP032134.1"/>
</dbReference>
<sequence length="59" mass="6742">MKYIICSALVLTGCMSNQPQPFRETPECMNYRGMMTAPMPPDAMERLKQQCVESRNNQA</sequence>
<dbReference type="KEGG" id="achi:CDG60_09750"/>
<dbReference type="Proteomes" id="UP001278188">
    <property type="component" value="Unassembled WGS sequence"/>
</dbReference>
<dbReference type="Proteomes" id="UP000263753">
    <property type="component" value="Chromosome"/>
</dbReference>
<reference evidence="3" key="1">
    <citation type="submission" date="2018-09" db="EMBL/GenBank/DDBJ databases">
        <title>The complete genome of Acinetobacter sp. strain WCHAc010005.</title>
        <authorList>
            <person name="Hu Y."/>
            <person name="Long H."/>
            <person name="Feng Y."/>
            <person name="Zong Z."/>
        </authorList>
    </citation>
    <scope>NUCLEOTIDE SEQUENCE [LARGE SCALE GENOMIC DNA]</scope>
    <source>
        <strain evidence="3">WCHAc010005</strain>
    </source>
</reference>
<accession>A0A3B7M2G5</accession>
<reference evidence="2 4" key="3">
    <citation type="submission" date="2023-06" db="EMBL/GenBank/DDBJ databases">
        <title>Genomic Analysis of Acinetobacter Strains Recovered from South Australian Aquatic Samples provides Insights into the Circulation of Antibiotic Resistance determinants in the Environment.</title>
        <authorList>
            <person name="Tobin L."/>
            <person name="Jarocki V.M."/>
            <person name="Kenyon J."/>
            <person name="Drigo B."/>
            <person name="Donner E."/>
            <person name="Djordjevic S.P."/>
            <person name="Hamidian M."/>
        </authorList>
    </citation>
    <scope>NUCLEOTIDE SEQUENCE [LARGE SCALE GENOMIC DNA]</scope>
    <source>
        <strain evidence="2 4">SAAc652</strain>
    </source>
</reference>
<evidence type="ECO:0000313" key="1">
    <source>
        <dbReference type="EMBL" id="AXY56823.1"/>
    </source>
</evidence>